<comment type="caution">
    <text evidence="1">The sequence shown here is derived from an EMBL/GenBank/DDBJ whole genome shotgun (WGS) entry which is preliminary data.</text>
</comment>
<protein>
    <submittedName>
        <fullName evidence="1">Uncharacterized protein</fullName>
    </submittedName>
</protein>
<evidence type="ECO:0000313" key="1">
    <source>
        <dbReference type="EMBL" id="MDT0264017.1"/>
    </source>
</evidence>
<gene>
    <name evidence="1" type="ORF">RM423_21820</name>
</gene>
<dbReference type="RefSeq" id="WP_311425160.1">
    <property type="nucleotide sequence ID" value="NZ_JAVREH010000064.1"/>
</dbReference>
<reference evidence="2" key="1">
    <citation type="submission" date="2023-07" db="EMBL/GenBank/DDBJ databases">
        <title>30 novel species of actinomycetes from the DSMZ collection.</title>
        <authorList>
            <person name="Nouioui I."/>
        </authorList>
    </citation>
    <scope>NUCLEOTIDE SEQUENCE [LARGE SCALE GENOMIC DNA]</scope>
    <source>
        <strain evidence="2">DSM 44399</strain>
    </source>
</reference>
<accession>A0ABU2JGA4</accession>
<dbReference type="EMBL" id="JAVREH010000064">
    <property type="protein sequence ID" value="MDT0264017.1"/>
    <property type="molecule type" value="Genomic_DNA"/>
</dbReference>
<dbReference type="Proteomes" id="UP001183176">
    <property type="component" value="Unassembled WGS sequence"/>
</dbReference>
<evidence type="ECO:0000313" key="2">
    <source>
        <dbReference type="Proteomes" id="UP001183176"/>
    </source>
</evidence>
<name>A0ABU2JGA4_9ACTN</name>
<organism evidence="1 2">
    <name type="scientific">Jatrophihabitans lederbergiae</name>
    <dbReference type="NCBI Taxonomy" id="3075547"/>
    <lineage>
        <taxon>Bacteria</taxon>
        <taxon>Bacillati</taxon>
        <taxon>Actinomycetota</taxon>
        <taxon>Actinomycetes</taxon>
        <taxon>Jatrophihabitantales</taxon>
        <taxon>Jatrophihabitantaceae</taxon>
        <taxon>Jatrophihabitans</taxon>
    </lineage>
</organism>
<keyword evidence="2" id="KW-1185">Reference proteome</keyword>
<sequence length="74" mass="7357">MTVIAGRAVPRAVTALRGVLIAANCAAGGGDVLAGIEVVTSISAGQSPRASAGLLRGQACAQRRQGAHHAEPDR</sequence>
<proteinExistence type="predicted"/>